<feature type="transmembrane region" description="Helical" evidence="1">
    <location>
        <begin position="183"/>
        <end position="205"/>
    </location>
</feature>
<keyword evidence="1" id="KW-0472">Membrane</keyword>
<evidence type="ECO:0008006" key="4">
    <source>
        <dbReference type="Google" id="ProtNLM"/>
    </source>
</evidence>
<reference evidence="2 3" key="1">
    <citation type="submission" date="2020-01" db="EMBL/GenBank/DDBJ databases">
        <title>Genome analysis.</title>
        <authorList>
            <person name="Wu S."/>
            <person name="Wang G."/>
        </authorList>
    </citation>
    <scope>NUCLEOTIDE SEQUENCE [LARGE SCALE GENOMIC DNA]</scope>
    <source>
        <strain evidence="2 3">SYL130</strain>
    </source>
</reference>
<sequence length="216" mass="25110">MNIFFNPVTELISVLIAAVYYARIRYSVSKWFLPFLLFVAVGEMAAGAFLETNNIHIYYIISIGESVFYGYLFYHLSKNRLLKNFIRVFSCFFALAYLYGLIFHTSNASYYILLLATSGFFLALVSLLYLYERVNIDDDTDLVRQPGFWVALGVCIFFSGTSIVFSLHDFISKENLRLFGYKLYWIIPQILSFFLYTCISVSIILHPKREHRSAEE</sequence>
<organism evidence="2 3">
    <name type="scientific">Sediminibacterium roseum</name>
    <dbReference type="NCBI Taxonomy" id="1978412"/>
    <lineage>
        <taxon>Bacteria</taxon>
        <taxon>Pseudomonadati</taxon>
        <taxon>Bacteroidota</taxon>
        <taxon>Chitinophagia</taxon>
        <taxon>Chitinophagales</taxon>
        <taxon>Chitinophagaceae</taxon>
        <taxon>Sediminibacterium</taxon>
    </lineage>
</organism>
<proteinExistence type="predicted"/>
<keyword evidence="1" id="KW-1133">Transmembrane helix</keyword>
<evidence type="ECO:0000313" key="2">
    <source>
        <dbReference type="EMBL" id="NCI49188.1"/>
    </source>
</evidence>
<name>A0ABW9ZQ27_9BACT</name>
<feature type="transmembrane region" description="Helical" evidence="1">
    <location>
        <begin position="147"/>
        <end position="171"/>
    </location>
</feature>
<keyword evidence="3" id="KW-1185">Reference proteome</keyword>
<gene>
    <name evidence="2" type="ORF">GWC95_04585</name>
</gene>
<dbReference type="Proteomes" id="UP000753802">
    <property type="component" value="Unassembled WGS sequence"/>
</dbReference>
<evidence type="ECO:0000256" key="1">
    <source>
        <dbReference type="SAM" id="Phobius"/>
    </source>
</evidence>
<dbReference type="RefSeq" id="WP_161817477.1">
    <property type="nucleotide sequence ID" value="NZ_JAACJS010000002.1"/>
</dbReference>
<feature type="transmembrane region" description="Helical" evidence="1">
    <location>
        <begin position="86"/>
        <end position="104"/>
    </location>
</feature>
<evidence type="ECO:0000313" key="3">
    <source>
        <dbReference type="Proteomes" id="UP000753802"/>
    </source>
</evidence>
<keyword evidence="1" id="KW-0812">Transmembrane</keyword>
<feature type="transmembrane region" description="Helical" evidence="1">
    <location>
        <begin position="56"/>
        <end position="74"/>
    </location>
</feature>
<accession>A0ABW9ZQ27</accession>
<feature type="transmembrane region" description="Helical" evidence="1">
    <location>
        <begin position="110"/>
        <end position="131"/>
    </location>
</feature>
<feature type="transmembrane region" description="Helical" evidence="1">
    <location>
        <begin position="31"/>
        <end position="50"/>
    </location>
</feature>
<comment type="caution">
    <text evidence="2">The sequence shown here is derived from an EMBL/GenBank/DDBJ whole genome shotgun (WGS) entry which is preliminary data.</text>
</comment>
<dbReference type="EMBL" id="JAACJS010000002">
    <property type="protein sequence ID" value="NCI49188.1"/>
    <property type="molecule type" value="Genomic_DNA"/>
</dbReference>
<protein>
    <recommendedName>
        <fullName evidence="4">YhhN-like protein</fullName>
    </recommendedName>
</protein>
<feature type="transmembrane region" description="Helical" evidence="1">
    <location>
        <begin position="6"/>
        <end position="24"/>
    </location>
</feature>